<accession>A0ABR4LSR8</accession>
<sequence>MAAPNDATLENLNGKWTLDKSLSSPTDPLLALQGMNWVVRKAIGMSSVILDIKEFHEVENGSATPLTRIEILQSTTSGLPGTSEKRYIDWEERTQEDHIFGKCVVRARWICDSKNVNGRTLPVVDIQTTLAEDENIVRFLAGEVGDDLRPSEGFLVEKPQEVKEGQDGLWLQLFIRHVEGKWTAEQIWGFEMIGGERRYVRRVVVANAKGQHGLARLVYSFES</sequence>
<dbReference type="InterPro" id="IPR053037">
    <property type="entry name" value="Pericyclase_pydY-like"/>
</dbReference>
<evidence type="ECO:0000313" key="1">
    <source>
        <dbReference type="EMBL" id="KAL2867589.1"/>
    </source>
</evidence>
<gene>
    <name evidence="1" type="ORF">BJX67DRAFT_387825</name>
</gene>
<organism evidence="1 2">
    <name type="scientific">Aspergillus lucknowensis</name>
    <dbReference type="NCBI Taxonomy" id="176173"/>
    <lineage>
        <taxon>Eukaryota</taxon>
        <taxon>Fungi</taxon>
        <taxon>Dikarya</taxon>
        <taxon>Ascomycota</taxon>
        <taxon>Pezizomycotina</taxon>
        <taxon>Eurotiomycetes</taxon>
        <taxon>Eurotiomycetidae</taxon>
        <taxon>Eurotiales</taxon>
        <taxon>Aspergillaceae</taxon>
        <taxon>Aspergillus</taxon>
        <taxon>Aspergillus subgen. Nidulantes</taxon>
    </lineage>
</organism>
<dbReference type="PANTHER" id="PTHR38115">
    <property type="entry name" value="LIPOCALIN-LIKE DOMAIN-CONTAINING PROTEIN"/>
    <property type="match status" value="1"/>
</dbReference>
<dbReference type="RefSeq" id="XP_070886568.1">
    <property type="nucleotide sequence ID" value="XM_071034291.1"/>
</dbReference>
<protein>
    <recommendedName>
        <fullName evidence="3">Calycin-like protein</fullName>
    </recommendedName>
</protein>
<reference evidence="1 2" key="1">
    <citation type="submission" date="2024-07" db="EMBL/GenBank/DDBJ databases">
        <title>Section-level genome sequencing and comparative genomics of Aspergillus sections Usti and Cavernicolus.</title>
        <authorList>
            <consortium name="Lawrence Berkeley National Laboratory"/>
            <person name="Nybo J.L."/>
            <person name="Vesth T.C."/>
            <person name="Theobald S."/>
            <person name="Frisvad J.C."/>
            <person name="Larsen T.O."/>
            <person name="Kjaerboelling I."/>
            <person name="Rothschild-Mancinelli K."/>
            <person name="Lyhne E.K."/>
            <person name="Kogle M.E."/>
            <person name="Barry K."/>
            <person name="Clum A."/>
            <person name="Na H."/>
            <person name="Ledsgaard L."/>
            <person name="Lin J."/>
            <person name="Lipzen A."/>
            <person name="Kuo A."/>
            <person name="Riley R."/>
            <person name="Mondo S."/>
            <person name="Labutti K."/>
            <person name="Haridas S."/>
            <person name="Pangalinan J."/>
            <person name="Salamov A.A."/>
            <person name="Simmons B.A."/>
            <person name="Magnuson J.K."/>
            <person name="Chen J."/>
            <person name="Drula E."/>
            <person name="Henrissat B."/>
            <person name="Wiebenga A."/>
            <person name="Lubbers R.J."/>
            <person name="Gomes A.C."/>
            <person name="Macurrencykelacurrency M.R."/>
            <person name="Stajich J."/>
            <person name="Grigoriev I.V."/>
            <person name="Mortensen U.H."/>
            <person name="De Vries R.P."/>
            <person name="Baker S.E."/>
            <person name="Andersen M.R."/>
        </authorList>
    </citation>
    <scope>NUCLEOTIDE SEQUENCE [LARGE SCALE GENOMIC DNA]</scope>
    <source>
        <strain evidence="1 2">CBS 449.75</strain>
    </source>
</reference>
<comment type="caution">
    <text evidence="1">The sequence shown here is derived from an EMBL/GenBank/DDBJ whole genome shotgun (WGS) entry which is preliminary data.</text>
</comment>
<dbReference type="PANTHER" id="PTHR38115:SF1">
    <property type="entry name" value="LIPOCALIN-LIKE DOMAIN-CONTAINING PROTEIN"/>
    <property type="match status" value="1"/>
</dbReference>
<name>A0ABR4LSR8_9EURO</name>
<proteinExistence type="predicted"/>
<dbReference type="Proteomes" id="UP001610432">
    <property type="component" value="Unassembled WGS sequence"/>
</dbReference>
<keyword evidence="2" id="KW-1185">Reference proteome</keyword>
<evidence type="ECO:0008006" key="3">
    <source>
        <dbReference type="Google" id="ProtNLM"/>
    </source>
</evidence>
<evidence type="ECO:0000313" key="2">
    <source>
        <dbReference type="Proteomes" id="UP001610432"/>
    </source>
</evidence>
<dbReference type="EMBL" id="JBFXLQ010000018">
    <property type="protein sequence ID" value="KAL2867589.1"/>
    <property type="molecule type" value="Genomic_DNA"/>
</dbReference>
<dbReference type="GeneID" id="98149363"/>